<feature type="non-terminal residue" evidence="1">
    <location>
        <position position="603"/>
    </location>
</feature>
<protein>
    <submittedName>
        <fullName evidence="1">Mitochondrial splicing system protein</fullName>
    </submittedName>
</protein>
<proteinExistence type="predicted"/>
<organism evidence="1">
    <name type="scientific">Ophidiomyces ophidiicola</name>
    <dbReference type="NCBI Taxonomy" id="1387563"/>
    <lineage>
        <taxon>Eukaryota</taxon>
        <taxon>Fungi</taxon>
        <taxon>Dikarya</taxon>
        <taxon>Ascomycota</taxon>
        <taxon>Pezizomycotina</taxon>
        <taxon>Eurotiomycetes</taxon>
        <taxon>Eurotiomycetidae</taxon>
        <taxon>Onygenales</taxon>
        <taxon>Onygenaceae</taxon>
        <taxon>Ophidiomyces</taxon>
    </lineage>
</organism>
<evidence type="ECO:0000313" key="1">
    <source>
        <dbReference type="EMBL" id="KAI2381771.1"/>
    </source>
</evidence>
<name>A0ACB8UQF3_9EURO</name>
<dbReference type="EMBL" id="JALBCA010000176">
    <property type="protein sequence ID" value="KAI2381771.1"/>
    <property type="molecule type" value="Genomic_DNA"/>
</dbReference>
<accession>A0ACB8UQF3</accession>
<sequence>MRILLGQVGRQILPVRPSSATPRNRKCRRPFLYCRSAAFSTKPLSPVGDAVPETIYAVSTAPGRAAIAILRVSGSACTQVYNGLCPNSQLPRPRYAGLRTLYEPNQSPSTDTVLDSGALVLYFPSPNTVTGEDVLEFHVHGSPAVVKAILNAIPKITSSPTEAGLQPSIRYAEPGEFTRRAFLNNRLDLPQIEALGSTLAADTEQQRRLAIRGTSDALSERYENWRRQLLYARGELEALIDFSEDQHFDESVDDFLVSVTSQVRSLLKHIKVHIENASKGELLRSGIKIALLGAPNAGKSSLLNRIVGREAAIVSSEEGTTRDIVDVGVDIGGWFCKFGDMAGLRSAPTAQAEGDCVTIGEVEKEGIRRAKSRALESDVVVAVLSVETYAHGSMLRLESEVVEAVQDCLRLRKQVIVAINKTDKLPLETPHDYTNVLEQICTTFPGLGKNQIYAISCKEAQNALASDDDPGKIQQLLRGIVHTFEEMATPTRSEEEDNQYDISYYQDSLGVTHRQSSNLKTCAQHLDDFLSQIVAIPNANTASDNNKITRTPEDAVANNQPIEDEIDIVVAAEHLRFAADALAKITGRGESGDVESVLGVVFE</sequence>
<comment type="caution">
    <text evidence="1">The sequence shown here is derived from an EMBL/GenBank/DDBJ whole genome shotgun (WGS) entry which is preliminary data.</text>
</comment>
<gene>
    <name evidence="1" type="primary">MSS1</name>
    <name evidence="1" type="ORF">LOY88_006593</name>
</gene>
<reference evidence="1" key="1">
    <citation type="journal article" date="2022" name="bioRxiv">
        <title>Population genetic analysis of Ophidiomyces ophidiicola, the causative agent of snake fungal disease, indicates recent introductions to the USA.</title>
        <authorList>
            <person name="Ladner J.T."/>
            <person name="Palmer J.M."/>
            <person name="Ettinger C.L."/>
            <person name="Stajich J.E."/>
            <person name="Farrell T.M."/>
            <person name="Glorioso B.M."/>
            <person name="Lawson B."/>
            <person name="Price S.J."/>
            <person name="Stengle A.G."/>
            <person name="Grear D.A."/>
            <person name="Lorch J.M."/>
        </authorList>
    </citation>
    <scope>NUCLEOTIDE SEQUENCE</scope>
    <source>
        <strain evidence="1">NWHC 24266-5</strain>
    </source>
</reference>